<dbReference type="Proteomes" id="UP001469365">
    <property type="component" value="Unassembled WGS sequence"/>
</dbReference>
<comment type="caution">
    <text evidence="1">The sequence shown here is derived from an EMBL/GenBank/DDBJ whole genome shotgun (WGS) entry which is preliminary data.</text>
</comment>
<protein>
    <recommendedName>
        <fullName evidence="3">Integron gene cassette protein</fullName>
    </recommendedName>
</protein>
<evidence type="ECO:0000313" key="2">
    <source>
        <dbReference type="Proteomes" id="UP001469365"/>
    </source>
</evidence>
<dbReference type="Pfam" id="PF22266">
    <property type="entry name" value="DUF6953"/>
    <property type="match status" value="1"/>
</dbReference>
<sequence>MQGAIQMTTITAEQVAQWMLDEVKNAGILHQTQAVAYIRENFGEGFIYINDNGHESIDKEVKKLFKKMHKGRVAWDRDAFFWGWT</sequence>
<organism evidence="1 2">
    <name type="scientific">Paenibacillus filicis</name>
    <dbReference type="NCBI Taxonomy" id="669464"/>
    <lineage>
        <taxon>Bacteria</taxon>
        <taxon>Bacillati</taxon>
        <taxon>Bacillota</taxon>
        <taxon>Bacilli</taxon>
        <taxon>Bacillales</taxon>
        <taxon>Paenibacillaceae</taxon>
        <taxon>Paenibacillus</taxon>
    </lineage>
</organism>
<name>A0ABU9DQ67_9BACL</name>
<evidence type="ECO:0008006" key="3">
    <source>
        <dbReference type="Google" id="ProtNLM"/>
    </source>
</evidence>
<dbReference type="EMBL" id="JBBPCC010000018">
    <property type="protein sequence ID" value="MEK8131018.1"/>
    <property type="molecule type" value="Genomic_DNA"/>
</dbReference>
<reference evidence="1 2" key="1">
    <citation type="submission" date="2024-04" db="EMBL/GenBank/DDBJ databases">
        <title>draft genome sequnece of Paenibacillus filicis.</title>
        <authorList>
            <person name="Kim D.-U."/>
        </authorList>
    </citation>
    <scope>NUCLEOTIDE SEQUENCE [LARGE SCALE GENOMIC DNA]</scope>
    <source>
        <strain evidence="1 2">KACC14197</strain>
    </source>
</reference>
<accession>A0ABU9DQ67</accession>
<dbReference type="InterPro" id="IPR054228">
    <property type="entry name" value="DUF6953"/>
</dbReference>
<proteinExistence type="predicted"/>
<keyword evidence="2" id="KW-1185">Reference proteome</keyword>
<gene>
    <name evidence="1" type="ORF">WMW72_24230</name>
</gene>
<dbReference type="RefSeq" id="WP_341418159.1">
    <property type="nucleotide sequence ID" value="NZ_JBBPCC010000018.1"/>
</dbReference>
<evidence type="ECO:0000313" key="1">
    <source>
        <dbReference type="EMBL" id="MEK8131018.1"/>
    </source>
</evidence>